<sequence>MKGINDILKDRILQTFRAVQSEEKWKVCVVDSKSMKILSAACKLANLFEMDIVSIDNIDKPRQSHPKLEAIYILTPCLDSIQRLVNDFSKSEGPMYKCAHVHFTGALDGSLFSDMNRRVTEAGVAKYIRALKEIFVDFLAVDSATYTTDYSFQTPANFFTCFGTTEYNRAEEDLKDIAKQLLAVCAVLGENPMIRYHRPLDLEGVENRYLPSKLAKALQSELDEFVRQNPEFPPSRDPPVGPATMFILDRTIDSCSPFLHELTYQAMMNDLLNLENNGTKYSYEYNEEESGVTTTVRKDVVLDESDNVFVEVRHLYIQEAIDKLTTEFRELIGKGGIAKTGDSLKDLNAMKDVVARLPQYQEMKAKYGVHLDIAQKCIDIFTQQELRSIVELEQDLACGETHDGHTLKNIVDRMTPLLDDPYIRQVNMGKAYSDG</sequence>
<name>A0A261Y1I3_9FUNG</name>
<dbReference type="OrthoDB" id="2228at2759"/>
<dbReference type="InterPro" id="IPR036045">
    <property type="entry name" value="Sec1-like_sf"/>
</dbReference>
<dbReference type="SUPFAM" id="SSF56815">
    <property type="entry name" value="Sec1/munc18-like (SM) proteins"/>
    <property type="match status" value="1"/>
</dbReference>
<dbReference type="PIRSF" id="PIRSF005715">
    <property type="entry name" value="VPS45_Sec1"/>
    <property type="match status" value="1"/>
</dbReference>
<dbReference type="GO" id="GO:0016192">
    <property type="term" value="P:vesicle-mediated transport"/>
    <property type="evidence" value="ECO:0007669"/>
    <property type="project" value="InterPro"/>
</dbReference>
<proteinExistence type="inferred from homology"/>
<evidence type="ECO:0000313" key="3">
    <source>
        <dbReference type="Proteomes" id="UP000242875"/>
    </source>
</evidence>
<gene>
    <name evidence="2" type="ORF">BZG36_03206</name>
</gene>
<dbReference type="Proteomes" id="UP000242875">
    <property type="component" value="Unassembled WGS sequence"/>
</dbReference>
<evidence type="ECO:0008006" key="4">
    <source>
        <dbReference type="Google" id="ProtNLM"/>
    </source>
</evidence>
<dbReference type="Gene3D" id="1.25.40.60">
    <property type="match status" value="1"/>
</dbReference>
<dbReference type="PANTHER" id="PTHR11679">
    <property type="entry name" value="VESICLE PROTEIN SORTING-ASSOCIATED"/>
    <property type="match status" value="1"/>
</dbReference>
<dbReference type="AlphaFoldDB" id="A0A261Y1I3"/>
<dbReference type="Gene3D" id="3.40.50.2060">
    <property type="match status" value="1"/>
</dbReference>
<dbReference type="InterPro" id="IPR001619">
    <property type="entry name" value="Sec1-like"/>
</dbReference>
<dbReference type="EMBL" id="MVBO01000043">
    <property type="protein sequence ID" value="OZJ04364.1"/>
    <property type="molecule type" value="Genomic_DNA"/>
</dbReference>
<keyword evidence="3" id="KW-1185">Reference proteome</keyword>
<accession>A0A261Y1I3</accession>
<protein>
    <recommendedName>
        <fullName evidence="4">Sec1-like protein</fullName>
    </recommendedName>
</protein>
<evidence type="ECO:0000313" key="2">
    <source>
        <dbReference type="EMBL" id="OZJ04364.1"/>
    </source>
</evidence>
<evidence type="ECO:0000256" key="1">
    <source>
        <dbReference type="ARBA" id="ARBA00009884"/>
    </source>
</evidence>
<organism evidence="2 3">
    <name type="scientific">Bifiguratus adelaidae</name>
    <dbReference type="NCBI Taxonomy" id="1938954"/>
    <lineage>
        <taxon>Eukaryota</taxon>
        <taxon>Fungi</taxon>
        <taxon>Fungi incertae sedis</taxon>
        <taxon>Mucoromycota</taxon>
        <taxon>Mucoromycotina</taxon>
        <taxon>Endogonomycetes</taxon>
        <taxon>Endogonales</taxon>
        <taxon>Endogonales incertae sedis</taxon>
        <taxon>Bifiguratus</taxon>
    </lineage>
</organism>
<comment type="similarity">
    <text evidence="1">Belongs to the STXBP/unc-18/SEC1 family.</text>
</comment>
<comment type="caution">
    <text evidence="2">The sequence shown here is derived from an EMBL/GenBank/DDBJ whole genome shotgun (WGS) entry which is preliminary data.</text>
</comment>
<reference evidence="2 3" key="1">
    <citation type="journal article" date="2017" name="Mycologia">
        <title>Bifiguratus adelaidae, gen. et sp. nov., a new member of Mucoromycotina in endophytic and soil-dwelling habitats.</title>
        <authorList>
            <person name="Torres-Cruz T.J."/>
            <person name="Billingsley Tobias T.L."/>
            <person name="Almatruk M."/>
            <person name="Hesse C."/>
            <person name="Kuske C.R."/>
            <person name="Desiro A."/>
            <person name="Benucci G.M."/>
            <person name="Bonito G."/>
            <person name="Stajich J.E."/>
            <person name="Dunlap C."/>
            <person name="Arnold A.E."/>
            <person name="Porras-Alfaro A."/>
        </authorList>
    </citation>
    <scope>NUCLEOTIDE SEQUENCE [LARGE SCALE GENOMIC DNA]</scope>
    <source>
        <strain evidence="2 3">AZ0501</strain>
    </source>
</reference>
<dbReference type="Gene3D" id="3.40.50.1910">
    <property type="match status" value="1"/>
</dbReference>
<dbReference type="InterPro" id="IPR043154">
    <property type="entry name" value="Sec-1-like_dom1"/>
</dbReference>
<dbReference type="Pfam" id="PF00995">
    <property type="entry name" value="Sec1"/>
    <property type="match status" value="1"/>
</dbReference>
<dbReference type="InterPro" id="IPR027482">
    <property type="entry name" value="Sec1-like_dom2"/>
</dbReference>